<dbReference type="EMBL" id="MFUG01000013">
    <property type="protein sequence ID" value="OGI75971.1"/>
    <property type="molecule type" value="Genomic_DNA"/>
</dbReference>
<accession>A0A1F6W250</accession>
<proteinExistence type="predicted"/>
<dbReference type="Proteomes" id="UP000179275">
    <property type="component" value="Unassembled WGS sequence"/>
</dbReference>
<gene>
    <name evidence="1" type="ORF">A3C67_01220</name>
</gene>
<name>A0A1F6W250_9BACT</name>
<reference evidence="1 2" key="1">
    <citation type="journal article" date="2016" name="Nat. Commun.">
        <title>Thousands of microbial genomes shed light on interconnected biogeochemical processes in an aquifer system.</title>
        <authorList>
            <person name="Anantharaman K."/>
            <person name="Brown C.T."/>
            <person name="Hug L.A."/>
            <person name="Sharon I."/>
            <person name="Castelle C.J."/>
            <person name="Probst A.J."/>
            <person name="Thomas B.C."/>
            <person name="Singh A."/>
            <person name="Wilkins M.J."/>
            <person name="Karaoz U."/>
            <person name="Brodie E.L."/>
            <person name="Williams K.H."/>
            <person name="Hubbard S.S."/>
            <person name="Banfield J.F."/>
        </authorList>
    </citation>
    <scope>NUCLEOTIDE SEQUENCE [LARGE SCALE GENOMIC DNA]</scope>
</reference>
<organism evidence="1 2">
    <name type="scientific">Candidatus Nomurabacteria bacterium RIFCSPHIGHO2_02_FULL_42_19</name>
    <dbReference type="NCBI Taxonomy" id="1801756"/>
    <lineage>
        <taxon>Bacteria</taxon>
        <taxon>Candidatus Nomuraibacteriota</taxon>
    </lineage>
</organism>
<protein>
    <submittedName>
        <fullName evidence="1">Uncharacterized protein</fullName>
    </submittedName>
</protein>
<evidence type="ECO:0000313" key="1">
    <source>
        <dbReference type="EMBL" id="OGI75971.1"/>
    </source>
</evidence>
<dbReference type="AlphaFoldDB" id="A0A1F6W250"/>
<comment type="caution">
    <text evidence="1">The sequence shown here is derived from an EMBL/GenBank/DDBJ whole genome shotgun (WGS) entry which is preliminary data.</text>
</comment>
<evidence type="ECO:0000313" key="2">
    <source>
        <dbReference type="Proteomes" id="UP000179275"/>
    </source>
</evidence>
<dbReference type="STRING" id="1801756.A3C67_01220"/>
<sequence length="98" mass="11518">MIEKGAPLWGINLEFSRSLDLERGLEMLSRLMKIPVEKVKERFPEASDCDHVIFNHSGNGRPQLSILFRVEQQPPAVRYIYEYSLNEDKVELRHSYQK</sequence>